<dbReference type="EMBL" id="JACBKZ010000007">
    <property type="protein sequence ID" value="KAF5946732.1"/>
    <property type="molecule type" value="Genomic_DNA"/>
</dbReference>
<evidence type="ECO:0000313" key="2">
    <source>
        <dbReference type="Proteomes" id="UP000593564"/>
    </source>
</evidence>
<sequence length="75" mass="8696">MIHIRCGMKMKSFELGIMCSAPVKKAWYPHIYRRNYPLKLTLKSPTLSPTIPHKILSHPQNNNIKPIHIETCIDT</sequence>
<dbReference type="AlphaFoldDB" id="A0A7J7H153"/>
<reference evidence="2" key="1">
    <citation type="journal article" date="2020" name="Nat. Commun.">
        <title>Genome assembly of wild tea tree DASZ reveals pedigree and selection history of tea varieties.</title>
        <authorList>
            <person name="Zhang W."/>
            <person name="Zhang Y."/>
            <person name="Qiu H."/>
            <person name="Guo Y."/>
            <person name="Wan H."/>
            <person name="Zhang X."/>
            <person name="Scossa F."/>
            <person name="Alseekh S."/>
            <person name="Zhang Q."/>
            <person name="Wang P."/>
            <person name="Xu L."/>
            <person name="Schmidt M.H."/>
            <person name="Jia X."/>
            <person name="Li D."/>
            <person name="Zhu A."/>
            <person name="Guo F."/>
            <person name="Chen W."/>
            <person name="Ni D."/>
            <person name="Usadel B."/>
            <person name="Fernie A.R."/>
            <person name="Wen W."/>
        </authorList>
    </citation>
    <scope>NUCLEOTIDE SEQUENCE [LARGE SCALE GENOMIC DNA]</scope>
    <source>
        <strain evidence="2">cv. G240</strain>
    </source>
</reference>
<proteinExistence type="predicted"/>
<protein>
    <submittedName>
        <fullName evidence="1">Uncharacterized protein</fullName>
    </submittedName>
</protein>
<dbReference type="Proteomes" id="UP000593564">
    <property type="component" value="Unassembled WGS sequence"/>
</dbReference>
<name>A0A7J7H153_CAMSI</name>
<keyword evidence="2" id="KW-1185">Reference proteome</keyword>
<reference evidence="1 2" key="2">
    <citation type="submission" date="2020-07" db="EMBL/GenBank/DDBJ databases">
        <title>Genome assembly of wild tea tree DASZ reveals pedigree and selection history of tea varieties.</title>
        <authorList>
            <person name="Zhang W."/>
        </authorList>
    </citation>
    <scope>NUCLEOTIDE SEQUENCE [LARGE SCALE GENOMIC DNA]</scope>
    <source>
        <strain evidence="2">cv. G240</strain>
        <tissue evidence="1">Leaf</tissue>
    </source>
</reference>
<evidence type="ECO:0000313" key="1">
    <source>
        <dbReference type="EMBL" id="KAF5946732.1"/>
    </source>
</evidence>
<comment type="caution">
    <text evidence="1">The sequence shown here is derived from an EMBL/GenBank/DDBJ whole genome shotgun (WGS) entry which is preliminary data.</text>
</comment>
<accession>A0A7J7H153</accession>
<organism evidence="1 2">
    <name type="scientific">Camellia sinensis</name>
    <name type="common">Tea plant</name>
    <name type="synonym">Thea sinensis</name>
    <dbReference type="NCBI Taxonomy" id="4442"/>
    <lineage>
        <taxon>Eukaryota</taxon>
        <taxon>Viridiplantae</taxon>
        <taxon>Streptophyta</taxon>
        <taxon>Embryophyta</taxon>
        <taxon>Tracheophyta</taxon>
        <taxon>Spermatophyta</taxon>
        <taxon>Magnoliopsida</taxon>
        <taxon>eudicotyledons</taxon>
        <taxon>Gunneridae</taxon>
        <taxon>Pentapetalae</taxon>
        <taxon>asterids</taxon>
        <taxon>Ericales</taxon>
        <taxon>Theaceae</taxon>
        <taxon>Camellia</taxon>
    </lineage>
</organism>
<gene>
    <name evidence="1" type="ORF">HYC85_016960</name>
</gene>